<evidence type="ECO:0000256" key="1">
    <source>
        <dbReference type="SAM" id="Phobius"/>
    </source>
</evidence>
<keyword evidence="1" id="KW-1133">Transmembrane helix</keyword>
<keyword evidence="1" id="KW-0472">Membrane</keyword>
<sequence length="157" mass="17743">MSDRKGLGPLMGVEIDGVLYTDELRRLRQPQPNPWAALDHTMRSMTEMLAEVLGMRVQPKPPTVREAAEDLYDAARMFLRVLFAAVAAVCGRVGAAVAGRWCVLRARRWGRTRGPLIRLWSAEWDLVSIVHAGRVEPWPSWLRRQVAFVWAVVRNGA</sequence>
<feature type="transmembrane region" description="Helical" evidence="1">
    <location>
        <begin position="81"/>
        <end position="103"/>
    </location>
</feature>
<proteinExistence type="predicted"/>
<evidence type="ECO:0000313" key="2">
    <source>
        <dbReference type="EMBL" id="XCH43694.1"/>
    </source>
</evidence>
<gene>
    <name evidence="2" type="primary">86</name>
    <name evidence="2" type="ORF">SEA_PHARB_86</name>
</gene>
<name>A0AAU8GQB9_9VIRU</name>
<organism evidence="2">
    <name type="scientific">Mycobacterium phage Pharb</name>
    <dbReference type="NCBI Taxonomy" id="3136626"/>
    <lineage>
        <taxon>Viruses</taxon>
    </lineage>
</organism>
<dbReference type="EMBL" id="PP750966">
    <property type="protein sequence ID" value="XCH43694.1"/>
    <property type="molecule type" value="Genomic_DNA"/>
</dbReference>
<protein>
    <recommendedName>
        <fullName evidence="3">Tail assembly chaperone</fullName>
    </recommendedName>
</protein>
<reference evidence="2" key="1">
    <citation type="submission" date="2024-04" db="EMBL/GenBank/DDBJ databases">
        <authorList>
            <person name="Bains C."/>
            <person name="Hallett B."/>
            <person name="Lee H."/>
            <person name="Redzematovic E."/>
            <person name="Hutchison K.W."/>
            <person name="Molloy S.D."/>
            <person name="Viland M.D."/>
            <person name="Lewis C.M."/>
            <person name="Garlena R.A."/>
            <person name="Russell D.A."/>
            <person name="Jacobs-Sera D."/>
            <person name="Hatfull G.F."/>
        </authorList>
    </citation>
    <scope>NUCLEOTIDE SEQUENCE</scope>
</reference>
<evidence type="ECO:0008006" key="3">
    <source>
        <dbReference type="Google" id="ProtNLM"/>
    </source>
</evidence>
<keyword evidence="1" id="KW-0812">Transmembrane</keyword>
<accession>A0AAU8GQB9</accession>